<evidence type="ECO:0000259" key="1">
    <source>
        <dbReference type="Pfam" id="PF07452"/>
    </source>
</evidence>
<sequence>MAGIVRSDAGLLADIAKSPKKWYANLHTGEFPDGAVRGQLGKGGW</sequence>
<keyword evidence="3" id="KW-1185">Reference proteome</keyword>
<evidence type="ECO:0000313" key="2">
    <source>
        <dbReference type="EMBL" id="MBB5136131.1"/>
    </source>
</evidence>
<dbReference type="EMBL" id="JACHGN010000013">
    <property type="protein sequence ID" value="MBB5136131.1"/>
    <property type="molecule type" value="Genomic_DNA"/>
</dbReference>
<dbReference type="Proteomes" id="UP000578449">
    <property type="component" value="Unassembled WGS sequence"/>
</dbReference>
<gene>
    <name evidence="2" type="ORF">HNP84_005875</name>
</gene>
<reference evidence="2 3" key="1">
    <citation type="submission" date="2020-08" db="EMBL/GenBank/DDBJ databases">
        <title>Genomic Encyclopedia of Type Strains, Phase IV (KMG-IV): sequencing the most valuable type-strain genomes for metagenomic binning, comparative biology and taxonomic classification.</title>
        <authorList>
            <person name="Goeker M."/>
        </authorList>
    </citation>
    <scope>NUCLEOTIDE SEQUENCE [LARGE SCALE GENOMIC DNA]</scope>
    <source>
        <strain evidence="2 3">DSM 45615</strain>
    </source>
</reference>
<name>A0A840PE60_9ACTN</name>
<protein>
    <recommendedName>
        <fullName evidence="1">CHRD domain-containing protein</fullName>
    </recommendedName>
</protein>
<organism evidence="2 3">
    <name type="scientific">Thermocatellispora tengchongensis</name>
    <dbReference type="NCBI Taxonomy" id="1073253"/>
    <lineage>
        <taxon>Bacteria</taxon>
        <taxon>Bacillati</taxon>
        <taxon>Actinomycetota</taxon>
        <taxon>Actinomycetes</taxon>
        <taxon>Streptosporangiales</taxon>
        <taxon>Streptosporangiaceae</taxon>
        <taxon>Thermocatellispora</taxon>
    </lineage>
</organism>
<dbReference type="InterPro" id="IPR010895">
    <property type="entry name" value="CHRD"/>
</dbReference>
<accession>A0A840PE60</accession>
<evidence type="ECO:0000313" key="3">
    <source>
        <dbReference type="Proteomes" id="UP000578449"/>
    </source>
</evidence>
<comment type="caution">
    <text evidence="2">The sequence shown here is derived from an EMBL/GenBank/DDBJ whole genome shotgun (WGS) entry which is preliminary data.</text>
</comment>
<feature type="domain" description="CHRD" evidence="1">
    <location>
        <begin position="8"/>
        <end position="40"/>
    </location>
</feature>
<dbReference type="Pfam" id="PF07452">
    <property type="entry name" value="CHRD"/>
    <property type="match status" value="1"/>
</dbReference>
<dbReference type="AlphaFoldDB" id="A0A840PE60"/>
<proteinExistence type="predicted"/>